<evidence type="ECO:0000313" key="6">
    <source>
        <dbReference type="EMBL" id="PIP51109.1"/>
    </source>
</evidence>
<keyword evidence="4" id="KW-1133">Transmembrane helix</keyword>
<dbReference type="GO" id="GO:0031151">
    <property type="term" value="F:histone H3K79 methyltransferase activity"/>
    <property type="evidence" value="ECO:0007669"/>
    <property type="project" value="InterPro"/>
</dbReference>
<dbReference type="InterPro" id="IPR029063">
    <property type="entry name" value="SAM-dependent_MTases_sf"/>
</dbReference>
<evidence type="ECO:0000313" key="7">
    <source>
        <dbReference type="Proteomes" id="UP000230671"/>
    </source>
</evidence>
<keyword evidence="2" id="KW-0808">Transferase</keyword>
<feature type="domain" description="DOT1" evidence="5">
    <location>
        <begin position="39"/>
        <end position="90"/>
    </location>
</feature>
<dbReference type="SUPFAM" id="SSF53335">
    <property type="entry name" value="S-adenosyl-L-methionine-dependent methyltransferases"/>
    <property type="match status" value="1"/>
</dbReference>
<sequence>MIFLQIILGLFLLGFIFWICSHLYSTIFYVPYVNSSKQAIGDALKFSGLKKGDIFVDLGSGNGSVVILANKKFGAKAFGFEISPFPYLLSKIKIFLSGAKDIQIFRANFQWAGKYLKRADVVYLYLLNSVLEKNEKWIFDNVSAKTRIITLAFKFKNHKPKGTIKTTNLGRKTKIFLYGK</sequence>
<dbReference type="InterPro" id="IPR026170">
    <property type="entry name" value="FAM173A/B"/>
</dbReference>
<proteinExistence type="predicted"/>
<keyword evidence="4" id="KW-0812">Transmembrane</keyword>
<accession>A0A2H0B0C6</accession>
<organism evidence="6 7">
    <name type="scientific">Candidatus Berkelbacteria bacterium CG23_combo_of_CG06-09_8_20_14_all_41_73</name>
    <dbReference type="NCBI Taxonomy" id="1974519"/>
    <lineage>
        <taxon>Bacteria</taxon>
        <taxon>Candidatus Berkelbacteria</taxon>
    </lineage>
</organism>
<name>A0A2H0B0C6_9BACT</name>
<dbReference type="Pfam" id="PF08123">
    <property type="entry name" value="DOT1"/>
    <property type="match status" value="1"/>
</dbReference>
<keyword evidence="3" id="KW-0949">S-adenosyl-L-methionine</keyword>
<evidence type="ECO:0000256" key="2">
    <source>
        <dbReference type="ARBA" id="ARBA00022679"/>
    </source>
</evidence>
<dbReference type="EMBL" id="PCSO01000015">
    <property type="protein sequence ID" value="PIP51109.1"/>
    <property type="molecule type" value="Genomic_DNA"/>
</dbReference>
<evidence type="ECO:0000256" key="3">
    <source>
        <dbReference type="ARBA" id="ARBA00022691"/>
    </source>
</evidence>
<gene>
    <name evidence="6" type="ORF">COX11_00285</name>
</gene>
<dbReference type="Gene3D" id="3.40.50.150">
    <property type="entry name" value="Vaccinia Virus protein VP39"/>
    <property type="match status" value="1"/>
</dbReference>
<evidence type="ECO:0000256" key="1">
    <source>
        <dbReference type="ARBA" id="ARBA00022603"/>
    </source>
</evidence>
<dbReference type="GO" id="GO:0032259">
    <property type="term" value="P:methylation"/>
    <property type="evidence" value="ECO:0007669"/>
    <property type="project" value="UniProtKB-KW"/>
</dbReference>
<dbReference type="InterPro" id="IPR025789">
    <property type="entry name" value="DOT1_dom"/>
</dbReference>
<dbReference type="PANTHER" id="PTHR13610:SF11">
    <property type="entry name" value="METHYLTRANSFERASE DOMAIN-CONTAINING PROTEIN"/>
    <property type="match status" value="1"/>
</dbReference>
<reference evidence="6 7" key="1">
    <citation type="submission" date="2017-09" db="EMBL/GenBank/DDBJ databases">
        <title>Depth-based differentiation of microbial function through sediment-hosted aquifers and enrichment of novel symbionts in the deep terrestrial subsurface.</title>
        <authorList>
            <person name="Probst A.J."/>
            <person name="Ladd B."/>
            <person name="Jarett J.K."/>
            <person name="Geller-Mcgrath D.E."/>
            <person name="Sieber C.M."/>
            <person name="Emerson J.B."/>
            <person name="Anantharaman K."/>
            <person name="Thomas B.C."/>
            <person name="Malmstrom R."/>
            <person name="Stieglmeier M."/>
            <person name="Klingl A."/>
            <person name="Woyke T."/>
            <person name="Ryan C.M."/>
            <person name="Banfield J.F."/>
        </authorList>
    </citation>
    <scope>NUCLEOTIDE SEQUENCE [LARGE SCALE GENOMIC DNA]</scope>
    <source>
        <strain evidence="6">CG23_combo_of_CG06-09_8_20_14_all_41_73</strain>
    </source>
</reference>
<evidence type="ECO:0000256" key="4">
    <source>
        <dbReference type="SAM" id="Phobius"/>
    </source>
</evidence>
<comment type="caution">
    <text evidence="6">The sequence shown here is derived from an EMBL/GenBank/DDBJ whole genome shotgun (WGS) entry which is preliminary data.</text>
</comment>
<dbReference type="PANTHER" id="PTHR13610">
    <property type="entry name" value="METHYLTRANSFERASE DOMAIN-CONTAINING PROTEIN"/>
    <property type="match status" value="1"/>
</dbReference>
<protein>
    <recommendedName>
        <fullName evidence="5">DOT1 domain-containing protein</fullName>
    </recommendedName>
</protein>
<dbReference type="AlphaFoldDB" id="A0A2H0B0C6"/>
<dbReference type="Proteomes" id="UP000230671">
    <property type="component" value="Unassembled WGS sequence"/>
</dbReference>
<feature type="transmembrane region" description="Helical" evidence="4">
    <location>
        <begin position="6"/>
        <end position="30"/>
    </location>
</feature>
<evidence type="ECO:0000259" key="5">
    <source>
        <dbReference type="Pfam" id="PF08123"/>
    </source>
</evidence>
<keyword evidence="4" id="KW-0472">Membrane</keyword>
<keyword evidence="1" id="KW-0489">Methyltransferase</keyword>